<accession>A0ABU2HTH3</accession>
<sequence>MTTAQGGADTAIMPAANMKVDGDRLWDSLMEMAKIGPGIAGGNNRQALTDEDGEGRKLFQSWCEEAGMVMSVDQMGNMFFRHEGAEPELEPVYIGSHLDTQPTGGKYDGVLGVLAGLEVIRSIRNLGITTRRPIVVTNWTNEEGTRFAPAMLASGVFAGVIDQDFAYGRRDAKGKSFGEELARIGWMGDEKPGDRKIHAMFEYHIEQGPILEAEDVQIGVVTHGQGLRWIECTVTGKGQHTGSTPMRMRRNAGRGLAQLTELVHEIAMRHQPAAVGAIGHIDVYPNSRNIIPERVVFTIDFRSHLMPTLLEMVEEFTSKAPAICEALGCEFSHEIVGHFDPPAFDAALVDRVRSAADRLGYSHMDIISGAGHDACWVNKVAPTVMIMCPCVDGLSHNEAEEISPEWASAGTDVLLHAVLETAEIVS</sequence>
<dbReference type="Gene3D" id="3.30.70.360">
    <property type="match status" value="1"/>
</dbReference>
<dbReference type="PANTHER" id="PTHR32494">
    <property type="entry name" value="ALLANTOATE DEIMINASE-RELATED"/>
    <property type="match status" value="1"/>
</dbReference>
<dbReference type="InterPro" id="IPR010158">
    <property type="entry name" value="Amidase_Cbmase"/>
</dbReference>
<dbReference type="Gene3D" id="3.40.630.10">
    <property type="entry name" value="Zn peptidases"/>
    <property type="match status" value="1"/>
</dbReference>
<dbReference type="InterPro" id="IPR002933">
    <property type="entry name" value="Peptidase_M20"/>
</dbReference>
<dbReference type="InterPro" id="IPR036264">
    <property type="entry name" value="Bact_exopeptidase_dim_dom"/>
</dbReference>
<dbReference type="SUPFAM" id="SSF55031">
    <property type="entry name" value="Bacterial exopeptidase dimerisation domain"/>
    <property type="match status" value="1"/>
</dbReference>
<name>A0ABU2HTH3_9RHOB</name>
<evidence type="ECO:0000256" key="1">
    <source>
        <dbReference type="ARBA" id="ARBA00006153"/>
    </source>
</evidence>
<dbReference type="PIRSF" id="PIRSF001235">
    <property type="entry name" value="Amidase_carbamoylase"/>
    <property type="match status" value="1"/>
</dbReference>
<dbReference type="EMBL" id="JAVQLW010000001">
    <property type="protein sequence ID" value="MDS9468348.1"/>
    <property type="molecule type" value="Genomic_DNA"/>
</dbReference>
<dbReference type="GO" id="GO:0016787">
    <property type="term" value="F:hydrolase activity"/>
    <property type="evidence" value="ECO:0007669"/>
    <property type="project" value="UniProtKB-KW"/>
</dbReference>
<comment type="similarity">
    <text evidence="1">Belongs to the peptidase M20 family.</text>
</comment>
<dbReference type="PANTHER" id="PTHR32494:SF5">
    <property type="entry name" value="ALLANTOATE AMIDOHYDROLASE"/>
    <property type="match status" value="1"/>
</dbReference>
<dbReference type="CDD" id="cd03884">
    <property type="entry name" value="M20_bAS"/>
    <property type="match status" value="1"/>
</dbReference>
<evidence type="ECO:0000313" key="4">
    <source>
        <dbReference type="EMBL" id="MDS9468348.1"/>
    </source>
</evidence>
<proteinExistence type="inferred from homology"/>
<dbReference type="NCBIfam" id="NF006769">
    <property type="entry name" value="PRK09290.1-3"/>
    <property type="match status" value="1"/>
</dbReference>
<evidence type="ECO:0000259" key="3">
    <source>
        <dbReference type="Pfam" id="PF07687"/>
    </source>
</evidence>
<keyword evidence="5" id="KW-1185">Reference proteome</keyword>
<evidence type="ECO:0000313" key="5">
    <source>
        <dbReference type="Proteomes" id="UP001269144"/>
    </source>
</evidence>
<protein>
    <submittedName>
        <fullName evidence="4">Zn-dependent hydrolase</fullName>
    </submittedName>
</protein>
<gene>
    <name evidence="4" type="ORF">RGQ15_12300</name>
</gene>
<keyword evidence="2 4" id="KW-0378">Hydrolase</keyword>
<reference evidence="5" key="1">
    <citation type="submission" date="2023-07" db="EMBL/GenBank/DDBJ databases">
        <title>Paracoccus sp. MBLB3053 whole genome sequence.</title>
        <authorList>
            <person name="Hwang C.Y."/>
            <person name="Cho E.-S."/>
            <person name="Seo M.-J."/>
        </authorList>
    </citation>
    <scope>NUCLEOTIDE SEQUENCE [LARGE SCALE GENOMIC DNA]</scope>
    <source>
        <strain evidence="5">MBLB3053</strain>
    </source>
</reference>
<dbReference type="NCBIfam" id="TIGR01879">
    <property type="entry name" value="hydantase"/>
    <property type="match status" value="1"/>
</dbReference>
<organism evidence="4 5">
    <name type="scientific">Paracoccus aurantius</name>
    <dbReference type="NCBI Taxonomy" id="3073814"/>
    <lineage>
        <taxon>Bacteria</taxon>
        <taxon>Pseudomonadati</taxon>
        <taxon>Pseudomonadota</taxon>
        <taxon>Alphaproteobacteria</taxon>
        <taxon>Rhodobacterales</taxon>
        <taxon>Paracoccaceae</taxon>
        <taxon>Paracoccus</taxon>
    </lineage>
</organism>
<comment type="caution">
    <text evidence="4">The sequence shown here is derived from an EMBL/GenBank/DDBJ whole genome shotgun (WGS) entry which is preliminary data.</text>
</comment>
<feature type="domain" description="Peptidase M20 dimerisation" evidence="3">
    <location>
        <begin position="225"/>
        <end position="309"/>
    </location>
</feature>
<dbReference type="SUPFAM" id="SSF53187">
    <property type="entry name" value="Zn-dependent exopeptidases"/>
    <property type="match status" value="1"/>
</dbReference>
<dbReference type="Pfam" id="PF07687">
    <property type="entry name" value="M20_dimer"/>
    <property type="match status" value="1"/>
</dbReference>
<dbReference type="Proteomes" id="UP001269144">
    <property type="component" value="Unassembled WGS sequence"/>
</dbReference>
<dbReference type="InterPro" id="IPR011650">
    <property type="entry name" value="Peptidase_M20_dimer"/>
</dbReference>
<dbReference type="Pfam" id="PF01546">
    <property type="entry name" value="Peptidase_M20"/>
    <property type="match status" value="1"/>
</dbReference>
<evidence type="ECO:0000256" key="2">
    <source>
        <dbReference type="ARBA" id="ARBA00022801"/>
    </source>
</evidence>